<reference evidence="1" key="2">
    <citation type="journal article" date="2015" name="Data Brief">
        <title>Shoot transcriptome of the giant reed, Arundo donax.</title>
        <authorList>
            <person name="Barrero R.A."/>
            <person name="Guerrero F.D."/>
            <person name="Moolhuijzen P."/>
            <person name="Goolsby J.A."/>
            <person name="Tidwell J."/>
            <person name="Bellgard S.E."/>
            <person name="Bellgard M.I."/>
        </authorList>
    </citation>
    <scope>NUCLEOTIDE SEQUENCE</scope>
    <source>
        <tissue evidence="1">Shoot tissue taken approximately 20 cm above the soil surface</tissue>
    </source>
</reference>
<protein>
    <submittedName>
        <fullName evidence="1">Uncharacterized protein</fullName>
    </submittedName>
</protein>
<organism evidence="1">
    <name type="scientific">Arundo donax</name>
    <name type="common">Giant reed</name>
    <name type="synonym">Donax arundinaceus</name>
    <dbReference type="NCBI Taxonomy" id="35708"/>
    <lineage>
        <taxon>Eukaryota</taxon>
        <taxon>Viridiplantae</taxon>
        <taxon>Streptophyta</taxon>
        <taxon>Embryophyta</taxon>
        <taxon>Tracheophyta</taxon>
        <taxon>Spermatophyta</taxon>
        <taxon>Magnoliopsida</taxon>
        <taxon>Liliopsida</taxon>
        <taxon>Poales</taxon>
        <taxon>Poaceae</taxon>
        <taxon>PACMAD clade</taxon>
        <taxon>Arundinoideae</taxon>
        <taxon>Arundineae</taxon>
        <taxon>Arundo</taxon>
    </lineage>
</organism>
<evidence type="ECO:0000313" key="1">
    <source>
        <dbReference type="EMBL" id="JAE21216.1"/>
    </source>
</evidence>
<name>A0A0A9GF79_ARUDO</name>
<dbReference type="EMBL" id="GBRH01176680">
    <property type="protein sequence ID" value="JAE21216.1"/>
    <property type="molecule type" value="Transcribed_RNA"/>
</dbReference>
<dbReference type="AlphaFoldDB" id="A0A0A9GF79"/>
<reference evidence="1" key="1">
    <citation type="submission" date="2014-09" db="EMBL/GenBank/DDBJ databases">
        <authorList>
            <person name="Magalhaes I.L.F."/>
            <person name="Oliveira U."/>
            <person name="Santos F.R."/>
            <person name="Vidigal T.H.D.A."/>
            <person name="Brescovit A.D."/>
            <person name="Santos A.J."/>
        </authorList>
    </citation>
    <scope>NUCLEOTIDE SEQUENCE</scope>
    <source>
        <tissue evidence="1">Shoot tissue taken approximately 20 cm above the soil surface</tissue>
    </source>
</reference>
<sequence>MRINGGCCIGGRVVFSMASQHGLQQMMLAQTFIIPTNHLTMLIIDLEDGLGLELKLFS</sequence>
<accession>A0A0A9GF79</accession>
<proteinExistence type="predicted"/>